<comment type="caution">
    <text evidence="2">The sequence shown here is derived from an EMBL/GenBank/DDBJ whole genome shotgun (WGS) entry which is preliminary data.</text>
</comment>
<evidence type="ECO:0000256" key="1">
    <source>
        <dbReference type="SAM" id="MobiDB-lite"/>
    </source>
</evidence>
<gene>
    <name evidence="2" type="ORF">PCASD_18724</name>
</gene>
<accession>A0A2N5TVJ1</accession>
<dbReference type="Proteomes" id="UP000235392">
    <property type="component" value="Unassembled WGS sequence"/>
</dbReference>
<dbReference type="EMBL" id="PGCI01000328">
    <property type="protein sequence ID" value="PLW29513.1"/>
    <property type="molecule type" value="Genomic_DNA"/>
</dbReference>
<protein>
    <submittedName>
        <fullName evidence="2">Uncharacterized protein</fullName>
    </submittedName>
</protein>
<feature type="compositionally biased region" description="Polar residues" evidence="1">
    <location>
        <begin position="66"/>
        <end position="86"/>
    </location>
</feature>
<feature type="compositionally biased region" description="Basic residues" evidence="1">
    <location>
        <begin position="53"/>
        <end position="62"/>
    </location>
</feature>
<proteinExistence type="predicted"/>
<evidence type="ECO:0000313" key="3">
    <source>
        <dbReference type="Proteomes" id="UP000235392"/>
    </source>
</evidence>
<organism evidence="2 3">
    <name type="scientific">Puccinia coronata f. sp. avenae</name>
    <dbReference type="NCBI Taxonomy" id="200324"/>
    <lineage>
        <taxon>Eukaryota</taxon>
        <taxon>Fungi</taxon>
        <taxon>Dikarya</taxon>
        <taxon>Basidiomycota</taxon>
        <taxon>Pucciniomycotina</taxon>
        <taxon>Pucciniomycetes</taxon>
        <taxon>Pucciniales</taxon>
        <taxon>Pucciniaceae</taxon>
        <taxon>Puccinia</taxon>
    </lineage>
</organism>
<feature type="region of interest" description="Disordered" evidence="1">
    <location>
        <begin position="18"/>
        <end position="86"/>
    </location>
</feature>
<reference evidence="2 3" key="1">
    <citation type="submission" date="2017-11" db="EMBL/GenBank/DDBJ databases">
        <title>De novo assembly and phasing of dikaryotic genomes from two isolates of Puccinia coronata f. sp. avenae, the causal agent of oat crown rust.</title>
        <authorList>
            <person name="Miller M.E."/>
            <person name="Zhang Y."/>
            <person name="Omidvar V."/>
            <person name="Sperschneider J."/>
            <person name="Schwessinger B."/>
            <person name="Raley C."/>
            <person name="Palmer J.M."/>
            <person name="Garnica D."/>
            <person name="Upadhyaya N."/>
            <person name="Rathjen J."/>
            <person name="Taylor J.M."/>
            <person name="Park R.F."/>
            <person name="Dodds P.N."/>
            <person name="Hirsch C.D."/>
            <person name="Kianian S.F."/>
            <person name="Figueroa M."/>
        </authorList>
    </citation>
    <scope>NUCLEOTIDE SEQUENCE [LARGE SCALE GENOMIC DNA]</scope>
    <source>
        <strain evidence="2">12SD80</strain>
    </source>
</reference>
<evidence type="ECO:0000313" key="2">
    <source>
        <dbReference type="EMBL" id="PLW29513.1"/>
    </source>
</evidence>
<sequence length="86" mass="9381">MNGFQKCMNFRKISDFRLPTSIGGFLGPAKPARPSDRRAGFARLNPPPTTPIRKQKTSHARRLLNGPTTAASSDPQTPHQTQKGPA</sequence>
<dbReference type="AlphaFoldDB" id="A0A2N5TVJ1"/>
<name>A0A2N5TVJ1_9BASI</name>